<dbReference type="EMBL" id="CP104759">
    <property type="protein sequence ID" value="WBG93213.1"/>
    <property type="molecule type" value="Genomic_DNA"/>
</dbReference>
<dbReference type="Pfam" id="PF07130">
    <property type="entry name" value="YebG"/>
    <property type="match status" value="1"/>
</dbReference>
<name>A0AAJ5QMV2_9GAMM</name>
<evidence type="ECO:0000313" key="2">
    <source>
        <dbReference type="EMBL" id="WBG93213.1"/>
    </source>
</evidence>
<dbReference type="KEGG" id="kpie:N5580_19245"/>
<feature type="compositionally biased region" description="Basic and acidic residues" evidence="1">
    <location>
        <begin position="85"/>
        <end position="94"/>
    </location>
</feature>
<geneLocation type="plasmid" evidence="2 3">
    <name>pGABEKP28_1</name>
</geneLocation>
<proteinExistence type="predicted"/>
<feature type="region of interest" description="Disordered" evidence="1">
    <location>
        <begin position="75"/>
        <end position="116"/>
    </location>
</feature>
<organism evidence="2 3">
    <name type="scientific">Pantoea piersonii</name>
    <dbReference type="NCBI Taxonomy" id="2364647"/>
    <lineage>
        <taxon>Bacteria</taxon>
        <taxon>Pseudomonadati</taxon>
        <taxon>Pseudomonadota</taxon>
        <taxon>Gammaproteobacteria</taxon>
        <taxon>Enterobacterales</taxon>
        <taxon>Erwiniaceae</taxon>
        <taxon>Pantoea</taxon>
    </lineage>
</organism>
<reference evidence="2 3" key="1">
    <citation type="journal article" date="2022" name="J Glob Antimicrob Resist">
        <title>First complete genome of a multidrug resistant strain of the novel human pathogen Kalamiella piersonii (GABEKP28) identified in human saliva.</title>
        <authorList>
            <person name="McDonagh F."/>
            <person name="Singh N.K."/>
            <person name="Venkateswaran K."/>
            <person name="Lonappan A.M."/>
            <person name="Hallahan B."/>
            <person name="Tuohy A."/>
            <person name="Burke L."/>
            <person name="Kovarova A."/>
            <person name="Miliotis G."/>
        </authorList>
    </citation>
    <scope>NUCLEOTIDE SEQUENCE [LARGE SCALE GENOMIC DNA]</scope>
    <source>
        <strain evidence="2 3">GABEKP28</strain>
    </source>
</reference>
<dbReference type="InterPro" id="IPR009813">
    <property type="entry name" value="Uncharacterised_YebG"/>
</dbReference>
<sequence length="116" mass="12746">MAVEIKYVVVKKGEEKMTFASKKEADAYDKMLDMAEAFTDWLAQQQPDMDESQAETLGLLLAEQKDAIQHILRTSKLPDAADSADATKKVRATENADESVEGETAQAKKVRAVKAA</sequence>
<accession>A0AAJ5QMV2</accession>
<dbReference type="GeneID" id="78234903"/>
<dbReference type="Gene3D" id="1.10.10.710">
    <property type="entry name" value="PSPTO_1197 like"/>
    <property type="match status" value="1"/>
</dbReference>
<keyword evidence="2" id="KW-0614">Plasmid</keyword>
<protein>
    <submittedName>
        <fullName evidence="2">YebG family protein</fullName>
    </submittedName>
</protein>
<dbReference type="AlphaFoldDB" id="A0AAJ5QMV2"/>
<evidence type="ECO:0000313" key="3">
    <source>
        <dbReference type="Proteomes" id="UP001211544"/>
    </source>
</evidence>
<keyword evidence="3" id="KW-1185">Reference proteome</keyword>
<evidence type="ECO:0000256" key="1">
    <source>
        <dbReference type="SAM" id="MobiDB-lite"/>
    </source>
</evidence>
<dbReference type="InterPro" id="IPR038627">
    <property type="entry name" value="YebG-like_sf"/>
</dbReference>
<gene>
    <name evidence="2" type="ORF">N5580_19245</name>
</gene>
<dbReference type="RefSeq" id="WP_120456433.1">
    <property type="nucleotide sequence ID" value="NZ_CP104759.1"/>
</dbReference>
<dbReference type="Proteomes" id="UP001211544">
    <property type="component" value="Plasmid pGABEKP28_1"/>
</dbReference>